<feature type="chain" id="PRO_5032418627" evidence="1">
    <location>
        <begin position="24"/>
        <end position="328"/>
    </location>
</feature>
<dbReference type="EMBL" id="BLJN01000004">
    <property type="protein sequence ID" value="GFE82350.1"/>
    <property type="molecule type" value="Genomic_DNA"/>
</dbReference>
<dbReference type="Proteomes" id="UP000445000">
    <property type="component" value="Unassembled WGS sequence"/>
</dbReference>
<accession>A0A829YGK9</accession>
<dbReference type="InterPro" id="IPR002816">
    <property type="entry name" value="TraB/PrgY/GumN_fam"/>
</dbReference>
<evidence type="ECO:0000313" key="3">
    <source>
        <dbReference type="Proteomes" id="UP000445000"/>
    </source>
</evidence>
<proteinExistence type="predicted"/>
<dbReference type="CDD" id="cd14788">
    <property type="entry name" value="GumN"/>
    <property type="match status" value="1"/>
</dbReference>
<reference evidence="3" key="1">
    <citation type="submission" date="2020-01" db="EMBL/GenBank/DDBJ databases">
        <title>'Steroidobacter agaridevorans' sp. nov., agar-degrading bacteria isolated from rhizosphere soils.</title>
        <authorList>
            <person name="Ikenaga M."/>
            <person name="Kataoka M."/>
            <person name="Murouchi A."/>
            <person name="Katsuragi S."/>
            <person name="Sakai M."/>
        </authorList>
    </citation>
    <scope>NUCLEOTIDE SEQUENCE [LARGE SCALE GENOMIC DNA]</scope>
    <source>
        <strain evidence="3">YU21-B</strain>
    </source>
</reference>
<keyword evidence="1" id="KW-0732">Signal</keyword>
<sequence>MRTKRRIASAGVGSVVFAWLLQAPLFDAFASEAEGDARTPVGVPEEVLVLGEQPGPGLWKVSKGSHTLWILGTYVPTPRGMVWRSKQVEAVIAASDEVLGPYSASLRVKDQKAYQSRRGQLKDVLPRKVYARWRTLRDKYIGEDPETEKLLPTAAALLLRSRAFEGIGLSYADDVWRRIYAVAGANAVPIRGLQYEMGPVTPDKNSSRRSRENSVRYLVETMDRLETDMTQARARANAWATGDMAELQTLVDADASYAQSLAYSWPFLGQEQVEQLQLEAENKLLSALERALNRNETTLVVLPIHVVSRGKGVVAGLRAAGYGVEDPR</sequence>
<gene>
    <name evidence="2" type="primary">gumN</name>
    <name evidence="2" type="ORF">GCM10011487_43500</name>
</gene>
<dbReference type="Pfam" id="PF01963">
    <property type="entry name" value="TraB_PrgY_gumN"/>
    <property type="match status" value="1"/>
</dbReference>
<name>A0A829YGK9_9GAMM</name>
<dbReference type="RefSeq" id="WP_161814002.1">
    <property type="nucleotide sequence ID" value="NZ_BLJN01000004.1"/>
</dbReference>
<organism evidence="2 3">
    <name type="scientific">Steroidobacter agaridevorans</name>
    <dbReference type="NCBI Taxonomy" id="2695856"/>
    <lineage>
        <taxon>Bacteria</taxon>
        <taxon>Pseudomonadati</taxon>
        <taxon>Pseudomonadota</taxon>
        <taxon>Gammaproteobacteria</taxon>
        <taxon>Steroidobacterales</taxon>
        <taxon>Steroidobacteraceae</taxon>
        <taxon>Steroidobacter</taxon>
    </lineage>
</organism>
<evidence type="ECO:0000256" key="1">
    <source>
        <dbReference type="SAM" id="SignalP"/>
    </source>
</evidence>
<comment type="caution">
    <text evidence="2">The sequence shown here is derived from an EMBL/GenBank/DDBJ whole genome shotgun (WGS) entry which is preliminary data.</text>
</comment>
<evidence type="ECO:0000313" key="2">
    <source>
        <dbReference type="EMBL" id="GFE82350.1"/>
    </source>
</evidence>
<protein>
    <submittedName>
        <fullName evidence="2">GumN protein</fullName>
    </submittedName>
</protein>
<dbReference type="AlphaFoldDB" id="A0A829YGK9"/>
<feature type="signal peptide" evidence="1">
    <location>
        <begin position="1"/>
        <end position="23"/>
    </location>
</feature>
<keyword evidence="3" id="KW-1185">Reference proteome</keyword>